<name>A0A238KH28_9RHOB</name>
<feature type="domain" description="Rcc01698-like C-terminal" evidence="3">
    <location>
        <begin position="1060"/>
        <end position="1156"/>
    </location>
</feature>
<proteinExistence type="predicted"/>
<dbReference type="InterPro" id="IPR017853">
    <property type="entry name" value="GH"/>
</dbReference>
<dbReference type="InterPro" id="IPR056490">
    <property type="entry name" value="Rcc01698_C"/>
</dbReference>
<dbReference type="Gene3D" id="3.20.20.80">
    <property type="entry name" value="Glycosidases"/>
    <property type="match status" value="1"/>
</dbReference>
<evidence type="ECO:0000313" key="5">
    <source>
        <dbReference type="Proteomes" id="UP000220836"/>
    </source>
</evidence>
<feature type="domain" description="GTA TIM-barrel-like" evidence="1">
    <location>
        <begin position="454"/>
        <end position="740"/>
    </location>
</feature>
<dbReference type="EMBL" id="FXYH01000007">
    <property type="protein sequence ID" value="SMX41376.1"/>
    <property type="molecule type" value="Genomic_DNA"/>
</dbReference>
<dbReference type="Pfam" id="PF13547">
    <property type="entry name" value="GTA_TIM"/>
    <property type="match status" value="1"/>
</dbReference>
<gene>
    <name evidence="4" type="ORF">PEV8663_02259</name>
</gene>
<accession>A0A238KH28</accession>
<protein>
    <recommendedName>
        <fullName evidence="6">GTA TIM-barrel-like domain protein</fullName>
    </recommendedName>
</protein>
<dbReference type="OrthoDB" id="8445115at2"/>
<sequence length="1310" mass="141343">MATVLFAGLGSMLGASLGGGLFGVGSAVIGRAIGATLGRAIDQRLMAGLAPAIKQTGPRLDSLDIMTSNEGAPIPEISGRAAIAGEVIWAAKLKEDRNTKNKSVGSGKSKQTVKQTSYKYYTSLAIGLGRGPLSGYGRIWMDGKQVDLSNMINEGRIRFYSGDEAQMPDPKIEAVEGFAPAYRGLAYIVFEDLPIDDFGNRPPQIKVEVFGKSGALEDLVRGVNIIPGTSEWGYMPSVVTKRTVTNPLDGTIYTTMDQAIDGFTSMFDVIHESKENASRHAKISDWSLSMDHMKSVLPAAQTASLVVSWFGTDLRAGQCEIEPRLEMAVKGTAPAWTAGGLTREAANLVSFEDGVPNYGSSPADISVIEGIRDLRARGKRVVLYPFVMMDITDNQALPDPSGSGVQERHPWRGRITPEAGQSVSDEVTDFMGTADPSDFTIAGDEVSYSGPNEWRFRRFILHLAHLAAAAGGVDAFLIGSELRGLSMAPDAIGSYPFVQALRSLAADVRTVLPDAKISYAADWSEYHSHQTGNDLRFHLDPLWSDPNIDFIGIDNYLPLSDWRDGSDHADYDPAQGHTTPYALDYLKANIEGGEYWDWFYASEADRAAQIRTPISDGAYQEPWVYRQKAIRDWHANPHHTREMGLRMDATDWQPGSKPIWFTELGCPAVDKGANQPNVFYAAKSSESALPHFSSGVRDDFMQRQFLRASLEWWRDNGAGVVDIGDVQIWAWDARPWPEFPQQTGFWSDGGDWQRGHWLNGRAGAAPAAELITRRLMDGHGLSADEIDVTACFGQADGYPATAPIGFRDWLQPIEVGLGLHAFERGGQLVVESRSAAQTVDMATEAALVDDGQGSLFEAKRAALEDVAAVSVLNFIDGMGDYERLPARAIIGAGRENGSAGSSIDLVLDYERGHAANERLLRAAADGRDAIAFRLPRSATAIRPGVVLPVSLDGLPARPMMVERVVEGVDKQVEAKSFNFGVYAPTGGVLRAAPALAGQGASAIVVRFMDLPILPGSDAAPWDTYVAFHADPWPTSVAVAKSADPSGGYGDLAEAVLPSDIGELTADLAPAGMHLWQEASVTVKLYSGNLVGRTKFDVLNGQNALAVLHPSGWEILQFQDAQLVGPQEWRISGLLRGRLGTDAVIDLDPVPSGAAVVVLDETLTPLDLGASEIGVPRYYRTGPSDQTPDQHGLRSYTARAVGLRPYAPCHLRQQNSGGDIALTWLRRTRLDGEADWRDGVADVPLGEALEAYRVEVWAGGTVQRSWDTSGPSATYTAAMAAQDGVAAPYELRVAQISETYGPGAWAVAQIS</sequence>
<dbReference type="CDD" id="cd19607">
    <property type="entry name" value="GTA_TIM-barrel-like"/>
    <property type="match status" value="1"/>
</dbReference>
<evidence type="ECO:0000259" key="2">
    <source>
        <dbReference type="Pfam" id="PF13550"/>
    </source>
</evidence>
<evidence type="ECO:0008006" key="6">
    <source>
        <dbReference type="Google" id="ProtNLM"/>
    </source>
</evidence>
<evidence type="ECO:0000313" key="4">
    <source>
        <dbReference type="EMBL" id="SMX41376.1"/>
    </source>
</evidence>
<dbReference type="Proteomes" id="UP000220836">
    <property type="component" value="Unassembled WGS sequence"/>
</dbReference>
<evidence type="ECO:0000259" key="3">
    <source>
        <dbReference type="Pfam" id="PF23666"/>
    </source>
</evidence>
<dbReference type="InterPro" id="IPR032876">
    <property type="entry name" value="J_dom"/>
</dbReference>
<dbReference type="Pfam" id="PF23666">
    <property type="entry name" value="Rcc01698_C"/>
    <property type="match status" value="1"/>
</dbReference>
<dbReference type="SUPFAM" id="SSF51445">
    <property type="entry name" value="(Trans)glycosidases"/>
    <property type="match status" value="1"/>
</dbReference>
<dbReference type="InterPro" id="IPR025195">
    <property type="entry name" value="GTA_TIM_dom"/>
</dbReference>
<organism evidence="4 5">
    <name type="scientific">Pelagimonas varians</name>
    <dbReference type="NCBI Taxonomy" id="696760"/>
    <lineage>
        <taxon>Bacteria</taxon>
        <taxon>Pseudomonadati</taxon>
        <taxon>Pseudomonadota</taxon>
        <taxon>Alphaproteobacteria</taxon>
        <taxon>Rhodobacterales</taxon>
        <taxon>Roseobacteraceae</taxon>
        <taxon>Pelagimonas</taxon>
    </lineage>
</organism>
<reference evidence="4 5" key="1">
    <citation type="submission" date="2017-05" db="EMBL/GenBank/DDBJ databases">
        <authorList>
            <person name="Song R."/>
            <person name="Chenine A.L."/>
            <person name="Ruprecht R.M."/>
        </authorList>
    </citation>
    <scope>NUCLEOTIDE SEQUENCE [LARGE SCALE GENOMIC DNA]</scope>
    <source>
        <strain evidence="4 5">CECT 8663</strain>
    </source>
</reference>
<feature type="domain" description="Tip attachment protein J" evidence="2">
    <location>
        <begin position="807"/>
        <end position="964"/>
    </location>
</feature>
<dbReference type="Pfam" id="PF13550">
    <property type="entry name" value="Phage-tail_3"/>
    <property type="match status" value="1"/>
</dbReference>
<dbReference type="RefSeq" id="WP_097804760.1">
    <property type="nucleotide sequence ID" value="NZ_FXYH01000007.1"/>
</dbReference>
<evidence type="ECO:0000259" key="1">
    <source>
        <dbReference type="Pfam" id="PF13547"/>
    </source>
</evidence>
<keyword evidence="5" id="KW-1185">Reference proteome</keyword>